<feature type="transmembrane region" description="Helical" evidence="1">
    <location>
        <begin position="223"/>
        <end position="241"/>
    </location>
</feature>
<name>A0ABW8KYQ3_9GAMM</name>
<evidence type="ECO:0000313" key="3">
    <source>
        <dbReference type="Proteomes" id="UP001620262"/>
    </source>
</evidence>
<keyword evidence="1" id="KW-0812">Transmembrane</keyword>
<dbReference type="EMBL" id="JBJDOT010000018">
    <property type="protein sequence ID" value="MFK3864917.1"/>
    <property type="molecule type" value="Genomic_DNA"/>
</dbReference>
<dbReference type="Proteomes" id="UP001620262">
    <property type="component" value="Unassembled WGS sequence"/>
</dbReference>
<dbReference type="RefSeq" id="WP_404675708.1">
    <property type="nucleotide sequence ID" value="NZ_JBJDOT010000018.1"/>
</dbReference>
<gene>
    <name evidence="2" type="ORF">ACI2JU_13735</name>
</gene>
<comment type="caution">
    <text evidence="2">The sequence shown here is derived from an EMBL/GenBank/DDBJ whole genome shotgun (WGS) entry which is preliminary data.</text>
</comment>
<keyword evidence="1" id="KW-1133">Transmembrane helix</keyword>
<feature type="transmembrane region" description="Helical" evidence="1">
    <location>
        <begin position="199"/>
        <end position="217"/>
    </location>
</feature>
<evidence type="ECO:0000256" key="1">
    <source>
        <dbReference type="SAM" id="Phobius"/>
    </source>
</evidence>
<proteinExistence type="predicted"/>
<reference evidence="2 3" key="1">
    <citation type="submission" date="2024-11" db="EMBL/GenBank/DDBJ databases">
        <title>The Natural Products Discovery Center: Release of the First 8490 Sequenced Strains for Exploring Actinobacteria Biosynthetic Diversity.</title>
        <authorList>
            <person name="Kalkreuter E."/>
            <person name="Kautsar S.A."/>
            <person name="Yang D."/>
            <person name="Bader C.D."/>
            <person name="Teijaro C.N."/>
            <person name="Fluegel L."/>
            <person name="Davis C.M."/>
            <person name="Simpson J.R."/>
            <person name="Lauterbach L."/>
            <person name="Steele A.D."/>
            <person name="Gui C."/>
            <person name="Meng S."/>
            <person name="Li G."/>
            <person name="Viehrig K."/>
            <person name="Ye F."/>
            <person name="Su P."/>
            <person name="Kiefer A.F."/>
            <person name="Nichols A."/>
            <person name="Cepeda A.J."/>
            <person name="Yan W."/>
            <person name="Fan B."/>
            <person name="Jiang Y."/>
            <person name="Adhikari A."/>
            <person name="Zheng C.-J."/>
            <person name="Schuster L."/>
            <person name="Cowan T.M."/>
            <person name="Smanski M.J."/>
            <person name="Chevrette M.G."/>
            <person name="De Carvalho L.P.S."/>
            <person name="Shen B."/>
        </authorList>
    </citation>
    <scope>NUCLEOTIDE SEQUENCE [LARGE SCALE GENOMIC DNA]</scope>
    <source>
        <strain evidence="2 3">NPDC078403</strain>
    </source>
</reference>
<keyword evidence="3" id="KW-1185">Reference proteome</keyword>
<sequence>MTSCQYYDKTAWKGNVCADLDIVEDDDAVIKNLDTPTEMQQRLAMILEINLILQFLIVFFSAMVGVLFCGVETGFIWEKMQESPEWFYIIAIFIVSFIVLNISLHFHGKYLSTYAQFIAYKRGKLNDRVGNHSYTALNYANKLTFAPSRVLNLLRCLPSDYKYFNSLTDKPMIYWDEEKLVEYRYKPVAYARQRSLINTYNWVSILLIWPFLAPSFIEGKASIVFSILVLAINITVFVVLIKTRAKSLDRYPYIEFNRKTGMVTKQSISEGSWVCHFKDINSYTFYERVIPGGTFPYLSILPRYAVGTYRFETHLKGWANYTESSCTELWETLQLFMNVTCPLPISILLESVRAKDPTTQKWDIQNKSVICELNNLLTLSDSEYQARLMQQCYDDDKKLYYCIDSHCAKINRKND</sequence>
<feature type="transmembrane region" description="Helical" evidence="1">
    <location>
        <begin position="86"/>
        <end position="104"/>
    </location>
</feature>
<keyword evidence="1" id="KW-0472">Membrane</keyword>
<protein>
    <submittedName>
        <fullName evidence="2">Uncharacterized protein</fullName>
    </submittedName>
</protein>
<organism evidence="2 3">
    <name type="scientific">Pseudoalteromonas rhizosphaerae</name>
    <dbReference type="NCBI Taxonomy" id="2518973"/>
    <lineage>
        <taxon>Bacteria</taxon>
        <taxon>Pseudomonadati</taxon>
        <taxon>Pseudomonadota</taxon>
        <taxon>Gammaproteobacteria</taxon>
        <taxon>Alteromonadales</taxon>
        <taxon>Pseudoalteromonadaceae</taxon>
        <taxon>Pseudoalteromonas</taxon>
    </lineage>
</organism>
<evidence type="ECO:0000313" key="2">
    <source>
        <dbReference type="EMBL" id="MFK3864917.1"/>
    </source>
</evidence>
<accession>A0ABW8KYQ3</accession>
<feature type="transmembrane region" description="Helical" evidence="1">
    <location>
        <begin position="51"/>
        <end position="74"/>
    </location>
</feature>